<dbReference type="GO" id="GO:0004497">
    <property type="term" value="F:monooxygenase activity"/>
    <property type="evidence" value="ECO:0007669"/>
    <property type="project" value="UniProtKB-KW"/>
</dbReference>
<dbReference type="PRINTS" id="PR00385">
    <property type="entry name" value="P450"/>
</dbReference>
<evidence type="ECO:0000256" key="4">
    <source>
        <dbReference type="ARBA" id="ARBA00023004"/>
    </source>
</evidence>
<dbReference type="InterPro" id="IPR036396">
    <property type="entry name" value="Cyt_P450_sf"/>
</dbReference>
<dbReference type="Proteomes" id="UP000268535">
    <property type="component" value="Unassembled WGS sequence"/>
</dbReference>
<dbReference type="InterPro" id="IPR002401">
    <property type="entry name" value="Cyt_P450_E_grp-I"/>
</dbReference>
<dbReference type="Gene3D" id="1.10.630.10">
    <property type="entry name" value="Cytochrome P450"/>
    <property type="match status" value="1"/>
</dbReference>
<keyword evidence="3 5" id="KW-0479">Metal-binding</keyword>
<dbReference type="STRING" id="1555241.A0A4P9WW01"/>
<dbReference type="EMBL" id="ML009222">
    <property type="protein sequence ID" value="RKO97581.1"/>
    <property type="molecule type" value="Genomic_DNA"/>
</dbReference>
<evidence type="ECO:0000256" key="5">
    <source>
        <dbReference type="PIRSR" id="PIRSR602401-1"/>
    </source>
</evidence>
<name>A0A4P9WW01_9FUNG</name>
<evidence type="ECO:0000256" key="6">
    <source>
        <dbReference type="RuleBase" id="RU000461"/>
    </source>
</evidence>
<proteinExistence type="inferred from homology"/>
<keyword evidence="5 6" id="KW-0349">Heme</keyword>
<dbReference type="PRINTS" id="PR00463">
    <property type="entry name" value="EP450I"/>
</dbReference>
<dbReference type="GO" id="GO:0005506">
    <property type="term" value="F:iron ion binding"/>
    <property type="evidence" value="ECO:0007669"/>
    <property type="project" value="InterPro"/>
</dbReference>
<dbReference type="InterPro" id="IPR001128">
    <property type="entry name" value="Cyt_P450"/>
</dbReference>
<evidence type="ECO:0000313" key="8">
    <source>
        <dbReference type="EMBL" id="RKO99141.1"/>
    </source>
</evidence>
<evidence type="ECO:0000256" key="3">
    <source>
        <dbReference type="ARBA" id="ARBA00022723"/>
    </source>
</evidence>
<keyword evidence="4 5" id="KW-0408">Iron</keyword>
<evidence type="ECO:0000256" key="1">
    <source>
        <dbReference type="ARBA" id="ARBA00001971"/>
    </source>
</evidence>
<dbReference type="AlphaFoldDB" id="A0A4P9WW01"/>
<evidence type="ECO:0000313" key="10">
    <source>
        <dbReference type="Proteomes" id="UP000274922"/>
    </source>
</evidence>
<dbReference type="SUPFAM" id="SSF48264">
    <property type="entry name" value="Cytochrome P450"/>
    <property type="match status" value="1"/>
</dbReference>
<keyword evidence="10" id="KW-1185">Reference proteome</keyword>
<dbReference type="CDD" id="cd00302">
    <property type="entry name" value="cytochrome_P450"/>
    <property type="match status" value="1"/>
</dbReference>
<reference evidence="9 10" key="1">
    <citation type="journal article" date="2018" name="Nat. Microbiol.">
        <title>Leveraging single-cell genomics to expand the fungal tree of life.</title>
        <authorList>
            <person name="Ahrendt S.R."/>
            <person name="Quandt C.A."/>
            <person name="Ciobanu D."/>
            <person name="Clum A."/>
            <person name="Salamov A."/>
            <person name="Andreopoulos B."/>
            <person name="Cheng J.F."/>
            <person name="Woyke T."/>
            <person name="Pelin A."/>
            <person name="Henrissat B."/>
            <person name="Reynolds N.K."/>
            <person name="Benny G.L."/>
            <person name="Smith M.E."/>
            <person name="James T.Y."/>
            <person name="Grigoriev I.V."/>
        </authorList>
    </citation>
    <scope>NUCLEOTIDE SEQUENCE [LARGE SCALE GENOMIC DNA]</scope>
    <source>
        <strain evidence="9 10">ATCC 52028</strain>
    </source>
</reference>
<evidence type="ECO:0000313" key="9">
    <source>
        <dbReference type="Proteomes" id="UP000268535"/>
    </source>
</evidence>
<reference evidence="8" key="2">
    <citation type="submission" date="2018-04" db="EMBL/GenBank/DDBJ databases">
        <title>Leveraging single-cell genomics to expand the Fungal Tree of Life.</title>
        <authorList>
            <consortium name="DOE Joint Genome Institute"/>
            <person name="Ahrendt S.R."/>
            <person name="Quandt C.A."/>
            <person name="Ciobanu D."/>
            <person name="Clum A."/>
            <person name="Salamov A."/>
            <person name="Andreopoulos B."/>
            <person name="Cheng J.-F."/>
            <person name="Woyke T."/>
            <person name="Pelin A."/>
            <person name="Henrissat B."/>
            <person name="Benny G.L."/>
            <person name="Smith M.E."/>
            <person name="James T.Y."/>
            <person name="Grigoriev I.V."/>
        </authorList>
    </citation>
    <scope>NUCLEOTIDE SEQUENCE</scope>
    <source>
        <strain evidence="8">ATCC 52028</strain>
    </source>
</reference>
<feature type="binding site" description="axial binding residue" evidence="5">
    <location>
        <position position="434"/>
    </location>
    <ligand>
        <name>heme</name>
        <dbReference type="ChEBI" id="CHEBI:30413"/>
    </ligand>
    <ligandPart>
        <name>Fe</name>
        <dbReference type="ChEBI" id="CHEBI:18248"/>
    </ligandPart>
</feature>
<dbReference type="Pfam" id="PF00067">
    <property type="entry name" value="p450"/>
    <property type="match status" value="1"/>
</dbReference>
<dbReference type="Proteomes" id="UP000274922">
    <property type="component" value="Unassembled WGS sequence"/>
</dbReference>
<reference evidence="7" key="3">
    <citation type="submission" date="2018-08" db="EMBL/GenBank/DDBJ databases">
        <title>Leveraging single-cell genomics to expand the Fungal Tree of Life.</title>
        <authorList>
            <consortium name="DOE Joint Genome Institute"/>
            <person name="Ahrendt S.R."/>
            <person name="Quandt C.A."/>
            <person name="Ciobanu D."/>
            <person name="Clum A."/>
            <person name="Salamov A."/>
            <person name="Andreopoulos B."/>
            <person name="Cheng J.-F."/>
            <person name="Woyke T."/>
            <person name="Pelin A."/>
            <person name="Henrissat B."/>
            <person name="Reynolds N."/>
            <person name="Benny G.L."/>
            <person name="Smith M.E."/>
            <person name="James T.Y."/>
            <person name="Grigoriev I.V."/>
        </authorList>
    </citation>
    <scope>NUCLEOTIDE SEQUENCE</scope>
    <source>
        <strain evidence="7">ATCC 52028</strain>
    </source>
</reference>
<dbReference type="GO" id="GO:0016705">
    <property type="term" value="F:oxidoreductase activity, acting on paired donors, with incorporation or reduction of molecular oxygen"/>
    <property type="evidence" value="ECO:0007669"/>
    <property type="project" value="InterPro"/>
</dbReference>
<organism evidence="7 9">
    <name type="scientific">Caulochytrium protostelioides</name>
    <dbReference type="NCBI Taxonomy" id="1555241"/>
    <lineage>
        <taxon>Eukaryota</taxon>
        <taxon>Fungi</taxon>
        <taxon>Fungi incertae sedis</taxon>
        <taxon>Chytridiomycota</taxon>
        <taxon>Chytridiomycota incertae sedis</taxon>
        <taxon>Chytridiomycetes</taxon>
        <taxon>Caulochytriales</taxon>
        <taxon>Caulochytriaceae</taxon>
        <taxon>Caulochytrium</taxon>
    </lineage>
</organism>
<evidence type="ECO:0000256" key="2">
    <source>
        <dbReference type="ARBA" id="ARBA00010617"/>
    </source>
</evidence>
<dbReference type="GO" id="GO:0020037">
    <property type="term" value="F:heme binding"/>
    <property type="evidence" value="ECO:0007669"/>
    <property type="project" value="InterPro"/>
</dbReference>
<dbReference type="InterPro" id="IPR050121">
    <property type="entry name" value="Cytochrome_P450_monoxygenase"/>
</dbReference>
<keyword evidence="6" id="KW-0560">Oxidoreductase</keyword>
<accession>A0A4P9WW01</accession>
<sequence>MQFVRYRRSDWFALPGDFEWPLIGNFIQMYGPAKESRQFKYISPAFRRFGPIFRFRAFGTRLVFLADPEAAKIVFTSKAYHKGPELQQAFVGINQYGLPVLPDGATWKRHRRNCQPAFSPASLRLAFAAANKHVDHLSHSLRKAAQATGQGTVVMNLKRITRSILTDVMGDVLLSHSFGRTKTLFDANGQPVNEEDDRDEILDVKRLFAPVAVRMVTPSWMWRLKLIEKGEMVIPRGYYRHHAQAENSEETAPRDMVKSLAPDATHDMLDRLIETEAFDDEELIDEIFAFMLAGHDTTASALLFLIFELASNTPVRERLLREIAEVVSPDVGAAASHSQMTYEHLSRLPYLDCVIKELFRVHPVTRDIVRTVREPTVLMGYKLPVGTTISVQTADLNMDPRVWKNPKTFDPDRFADGAPLQQKTIVFGIGQHVCIGEKMAIVELKAAVVALLRQFTFRVIPGQDIVPINSITTTLVNGLMVEITPL</sequence>
<keyword evidence="6" id="KW-0503">Monooxygenase</keyword>
<dbReference type="InterPro" id="IPR017972">
    <property type="entry name" value="Cyt_P450_CS"/>
</dbReference>
<dbReference type="EMBL" id="ML014315">
    <property type="protein sequence ID" value="RKO99141.1"/>
    <property type="molecule type" value="Genomic_DNA"/>
</dbReference>
<dbReference type="OrthoDB" id="1470350at2759"/>
<dbReference type="PROSITE" id="PS00086">
    <property type="entry name" value="CYTOCHROME_P450"/>
    <property type="match status" value="1"/>
</dbReference>
<protein>
    <submittedName>
        <fullName evidence="7">Cytochrome P450</fullName>
    </submittedName>
</protein>
<evidence type="ECO:0000313" key="7">
    <source>
        <dbReference type="EMBL" id="RKO97581.1"/>
    </source>
</evidence>
<dbReference type="PANTHER" id="PTHR24305">
    <property type="entry name" value="CYTOCHROME P450"/>
    <property type="match status" value="1"/>
</dbReference>
<dbReference type="PANTHER" id="PTHR24305:SF166">
    <property type="entry name" value="CYTOCHROME P450 12A4, MITOCHONDRIAL-RELATED"/>
    <property type="match status" value="1"/>
</dbReference>
<comment type="similarity">
    <text evidence="2 6">Belongs to the cytochrome P450 family.</text>
</comment>
<gene>
    <name evidence="7" type="ORF">CAUPRSCDRAFT_6309</name>
    <name evidence="8" type="ORF">CXG81DRAFT_14950</name>
</gene>
<comment type="cofactor">
    <cofactor evidence="1 5">
        <name>heme</name>
        <dbReference type="ChEBI" id="CHEBI:30413"/>
    </cofactor>
</comment>